<feature type="region of interest" description="Disordered" evidence="1">
    <location>
        <begin position="1"/>
        <end position="27"/>
    </location>
</feature>
<comment type="caution">
    <text evidence="2">The sequence shown here is derived from an EMBL/GenBank/DDBJ whole genome shotgun (WGS) entry which is preliminary data.</text>
</comment>
<evidence type="ECO:0000256" key="1">
    <source>
        <dbReference type="SAM" id="MobiDB-lite"/>
    </source>
</evidence>
<dbReference type="Proteomes" id="UP000675781">
    <property type="component" value="Unassembled WGS sequence"/>
</dbReference>
<dbReference type="AlphaFoldDB" id="A0A941ITI7"/>
<feature type="non-terminal residue" evidence="2">
    <location>
        <position position="1"/>
    </location>
</feature>
<reference evidence="2" key="1">
    <citation type="submission" date="2021-04" db="EMBL/GenBank/DDBJ databases">
        <title>Genome based classification of Actinospica acidithermotolerans sp. nov., an actinobacterium isolated from an Indonesian hot spring.</title>
        <authorList>
            <person name="Kusuma A.B."/>
            <person name="Putra K.E."/>
            <person name="Nafisah S."/>
            <person name="Loh J."/>
            <person name="Nouioui I."/>
            <person name="Goodfellow M."/>
        </authorList>
    </citation>
    <scope>NUCLEOTIDE SEQUENCE</scope>
    <source>
        <strain evidence="2">CSCA 57</strain>
    </source>
</reference>
<dbReference type="RefSeq" id="WP_212534241.1">
    <property type="nucleotide sequence ID" value="NZ_JAGSOG010000683.1"/>
</dbReference>
<keyword evidence="3" id="KW-1185">Reference proteome</keyword>
<gene>
    <name evidence="2" type="ORF">KDL01_41735</name>
</gene>
<sequence>PRTALAPAPNEQLFANPSPHAALSRYRPNPRLSRRRVRLFVIGSPLAARRSPLAALPRLWPSRRLPHFRARLSGSSRLTPHTAPSRR</sequence>
<protein>
    <submittedName>
        <fullName evidence="2">Uncharacterized protein</fullName>
    </submittedName>
</protein>
<organism evidence="2 3">
    <name type="scientific">Actinospica durhamensis</name>
    <dbReference type="NCBI Taxonomy" id="1508375"/>
    <lineage>
        <taxon>Bacteria</taxon>
        <taxon>Bacillati</taxon>
        <taxon>Actinomycetota</taxon>
        <taxon>Actinomycetes</taxon>
        <taxon>Catenulisporales</taxon>
        <taxon>Actinospicaceae</taxon>
        <taxon>Actinospica</taxon>
    </lineage>
</organism>
<evidence type="ECO:0000313" key="2">
    <source>
        <dbReference type="EMBL" id="MBR7839834.1"/>
    </source>
</evidence>
<evidence type="ECO:0000313" key="3">
    <source>
        <dbReference type="Proteomes" id="UP000675781"/>
    </source>
</evidence>
<accession>A0A941ITI7</accession>
<name>A0A941ITI7_9ACTN</name>
<dbReference type="EMBL" id="JAGSOG010000683">
    <property type="protein sequence ID" value="MBR7839834.1"/>
    <property type="molecule type" value="Genomic_DNA"/>
</dbReference>
<proteinExistence type="predicted"/>